<feature type="transmembrane region" description="Helical" evidence="2">
    <location>
        <begin position="190"/>
        <end position="215"/>
    </location>
</feature>
<gene>
    <name evidence="3" type="ORF">D9613_010205</name>
</gene>
<evidence type="ECO:0000313" key="4">
    <source>
        <dbReference type="Proteomes" id="UP000521872"/>
    </source>
</evidence>
<dbReference type="EMBL" id="JAACJL010000059">
    <property type="protein sequence ID" value="KAF4609893.1"/>
    <property type="molecule type" value="Genomic_DNA"/>
</dbReference>
<keyword evidence="4" id="KW-1185">Reference proteome</keyword>
<sequence length="333" mass="36861">MNTSPSHKSFQGHKENRTRARDMIIIGNTGALYFITALSIVVNWIYTNILYCSKGATRLDMFIESLTFDMPLGVQIIIDVTSQVVVYLFADGLLLIRDKIGVEMLSRMWSILLQIITANYATRSGDRYGSGGSAVLVFSITVYRCLIDAKSGFYTIQTSEIHNRLSATTNIAIIWRHTSPSSWSRKHYKAIINALMESSAIYTVAVLLQAILGFMYTGNTQSTLTLTLISEFADMAAQITSGLAPTLMIARLVLSSSEEDTEVSSAHLPSELISHAPHATGTANMTNVGADLEMQQRSAFGVDEQENEEIQMVSRNEYHQPEDNGENRLKNIA</sequence>
<accession>A0A8H4QF85</accession>
<keyword evidence="2" id="KW-1133">Transmembrane helix</keyword>
<keyword evidence="2" id="KW-0812">Transmembrane</keyword>
<evidence type="ECO:0000256" key="2">
    <source>
        <dbReference type="SAM" id="Phobius"/>
    </source>
</evidence>
<feature type="transmembrane region" description="Helical" evidence="2">
    <location>
        <begin position="66"/>
        <end position="90"/>
    </location>
</feature>
<organism evidence="3 4">
    <name type="scientific">Agrocybe pediades</name>
    <dbReference type="NCBI Taxonomy" id="84607"/>
    <lineage>
        <taxon>Eukaryota</taxon>
        <taxon>Fungi</taxon>
        <taxon>Dikarya</taxon>
        <taxon>Basidiomycota</taxon>
        <taxon>Agaricomycotina</taxon>
        <taxon>Agaricomycetes</taxon>
        <taxon>Agaricomycetidae</taxon>
        <taxon>Agaricales</taxon>
        <taxon>Agaricineae</taxon>
        <taxon>Strophariaceae</taxon>
        <taxon>Agrocybe</taxon>
    </lineage>
</organism>
<dbReference type="Proteomes" id="UP000521872">
    <property type="component" value="Unassembled WGS sequence"/>
</dbReference>
<comment type="caution">
    <text evidence="3">The sequence shown here is derived from an EMBL/GenBank/DDBJ whole genome shotgun (WGS) entry which is preliminary data.</text>
</comment>
<evidence type="ECO:0000313" key="3">
    <source>
        <dbReference type="EMBL" id="KAF4609893.1"/>
    </source>
</evidence>
<name>A0A8H4QF85_9AGAR</name>
<evidence type="ECO:0000256" key="1">
    <source>
        <dbReference type="SAM" id="MobiDB-lite"/>
    </source>
</evidence>
<feature type="region of interest" description="Disordered" evidence="1">
    <location>
        <begin position="313"/>
        <end position="333"/>
    </location>
</feature>
<keyword evidence="2" id="KW-0472">Membrane</keyword>
<feature type="compositionally biased region" description="Basic and acidic residues" evidence="1">
    <location>
        <begin position="316"/>
        <end position="333"/>
    </location>
</feature>
<feature type="transmembrane region" description="Helical" evidence="2">
    <location>
        <begin position="23"/>
        <end position="46"/>
    </location>
</feature>
<protein>
    <submittedName>
        <fullName evidence="3">Uncharacterized protein</fullName>
    </submittedName>
</protein>
<dbReference type="AlphaFoldDB" id="A0A8H4QF85"/>
<proteinExistence type="predicted"/>
<reference evidence="3 4" key="1">
    <citation type="submission" date="2019-12" db="EMBL/GenBank/DDBJ databases">
        <authorList>
            <person name="Floudas D."/>
            <person name="Bentzer J."/>
            <person name="Ahren D."/>
            <person name="Johansson T."/>
            <person name="Persson P."/>
            <person name="Tunlid A."/>
        </authorList>
    </citation>
    <scope>NUCLEOTIDE SEQUENCE [LARGE SCALE GENOMIC DNA]</scope>
    <source>
        <strain evidence="3 4">CBS 102.39</strain>
    </source>
</reference>